<reference evidence="4 7" key="2">
    <citation type="submission" date="2018-02" db="EMBL/GenBank/DDBJ databases">
        <title>Genomic Encyclopedia of Archaeal and Bacterial Type Strains, Phase II (KMG-II): from individual species to whole genera.</title>
        <authorList>
            <person name="Goeker M."/>
        </authorList>
    </citation>
    <scope>NUCLEOTIDE SEQUENCE [LARGE SCALE GENOMIC DNA]</scope>
    <source>
        <strain evidence="4 7">DSM 21165</strain>
    </source>
</reference>
<proteinExistence type="predicted"/>
<reference evidence="6" key="1">
    <citation type="journal article" date="2014" name="Genome Announc.">
        <title>Draft Genome Sequence of Marine Flavobacterium Jejuia pallidilutea Strain 11shimoA1 and Pigmentation Mutants.</title>
        <authorList>
            <person name="Takatani N."/>
            <person name="Nakanishi M."/>
            <person name="Meirelles P."/>
            <person name="Mino S."/>
            <person name="Suda W."/>
            <person name="Oshima K."/>
            <person name="Hattori M."/>
            <person name="Ohkuma M."/>
            <person name="Hosokawa M."/>
            <person name="Miyashita K."/>
            <person name="Thompson F.L."/>
            <person name="Niwa A."/>
            <person name="Sawabe T."/>
            <person name="Sawabe T."/>
        </authorList>
    </citation>
    <scope>NUCLEOTIDE SEQUENCE [LARGE SCALE GENOMIC DNA]</scope>
    <source>
        <strain evidence="6">JCM 19538</strain>
    </source>
</reference>
<evidence type="ECO:0000313" key="4">
    <source>
        <dbReference type="EMBL" id="PQV50477.1"/>
    </source>
</evidence>
<protein>
    <submittedName>
        <fullName evidence="1">Uncharacterized protein</fullName>
    </submittedName>
</protein>
<dbReference type="Proteomes" id="UP000251545">
    <property type="component" value="Unassembled WGS sequence"/>
</dbReference>
<dbReference type="eggNOG" id="ENOG5033AB1">
    <property type="taxonomic scope" value="Bacteria"/>
</dbReference>
<dbReference type="EMBL" id="PVEO01000002">
    <property type="protein sequence ID" value="PQV50477.1"/>
    <property type="molecule type" value="Genomic_DNA"/>
</dbReference>
<dbReference type="RefSeq" id="WP_042240994.1">
    <property type="nucleotide sequence ID" value="NZ_BBNR01000002.1"/>
</dbReference>
<evidence type="ECO:0000313" key="1">
    <source>
        <dbReference type="EMBL" id="GAL65759.1"/>
    </source>
</evidence>
<sequence length="59" mass="6916">MEQTPVKVNFIGKEGKNYLIKFPDLKIPVSVNKNLYLKMRNSSMYEFMNLPKHNRVNSA</sequence>
<name>A0A090VR11_9FLAO</name>
<accession>A0A090VR11</accession>
<dbReference type="Proteomes" id="UP000030184">
    <property type="component" value="Unassembled WGS sequence"/>
</dbReference>
<dbReference type="Proteomes" id="UP000029646">
    <property type="component" value="Unassembled WGS sequence"/>
</dbReference>
<evidence type="ECO:0000313" key="6">
    <source>
        <dbReference type="Proteomes" id="UP000030184"/>
    </source>
</evidence>
<dbReference type="STRING" id="504487.JCM19538_3093"/>
<organism evidence="1 5">
    <name type="scientific">Jejuia pallidilutea</name>
    <dbReference type="NCBI Taxonomy" id="504487"/>
    <lineage>
        <taxon>Bacteria</taxon>
        <taxon>Pseudomonadati</taxon>
        <taxon>Bacteroidota</taxon>
        <taxon>Flavobacteriia</taxon>
        <taxon>Flavobacteriales</taxon>
        <taxon>Flavobacteriaceae</taxon>
        <taxon>Jejuia</taxon>
    </lineage>
</organism>
<evidence type="ECO:0000313" key="5">
    <source>
        <dbReference type="Proteomes" id="UP000029641"/>
    </source>
</evidence>
<evidence type="ECO:0000313" key="7">
    <source>
        <dbReference type="Proteomes" id="UP000251545"/>
    </source>
</evidence>
<keyword evidence="6" id="KW-1185">Reference proteome</keyword>
<evidence type="ECO:0000313" key="2">
    <source>
        <dbReference type="EMBL" id="GAL72860.1"/>
    </source>
</evidence>
<evidence type="ECO:0000313" key="3">
    <source>
        <dbReference type="EMBL" id="GAL88580.1"/>
    </source>
</evidence>
<gene>
    <name evidence="4" type="ORF">CLV33_102339</name>
    <name evidence="1" type="ORF">JCM19301_3444</name>
    <name evidence="2" type="ORF">JCM19302_220</name>
    <name evidence="3" type="ORF">JCM19538_3093</name>
</gene>
<dbReference type="OrthoDB" id="1451930at2"/>
<dbReference type="EMBL" id="BBNR01000002">
    <property type="protein sequence ID" value="GAL65759.1"/>
    <property type="molecule type" value="Genomic_DNA"/>
</dbReference>
<dbReference type="AlphaFoldDB" id="A0A090VR11"/>
<dbReference type="EMBL" id="BBNY01000003">
    <property type="protein sequence ID" value="GAL88580.1"/>
    <property type="molecule type" value="Genomic_DNA"/>
</dbReference>
<dbReference type="Proteomes" id="UP000029641">
    <property type="component" value="Unassembled WGS sequence"/>
</dbReference>
<comment type="caution">
    <text evidence="1">The sequence shown here is derived from an EMBL/GenBank/DDBJ whole genome shotgun (WGS) entry which is preliminary data.</text>
</comment>
<dbReference type="EMBL" id="BBNS01000032">
    <property type="protein sequence ID" value="GAL72860.1"/>
    <property type="molecule type" value="Genomic_DNA"/>
</dbReference>